<dbReference type="EMBL" id="JALBUR010000017">
    <property type="protein sequence ID" value="MDX8419932.1"/>
    <property type="molecule type" value="Genomic_DNA"/>
</dbReference>
<evidence type="ECO:0008006" key="4">
    <source>
        <dbReference type="Google" id="ProtNLM"/>
    </source>
</evidence>
<proteinExistence type="predicted"/>
<protein>
    <recommendedName>
        <fullName evidence="4">SGNH/GDSL hydrolase family protein</fullName>
    </recommendedName>
</protein>
<comment type="caution">
    <text evidence="2">The sequence shown here is derived from an EMBL/GenBank/DDBJ whole genome shotgun (WGS) entry which is preliminary data.</text>
</comment>
<keyword evidence="3" id="KW-1185">Reference proteome</keyword>
<dbReference type="RefSeq" id="WP_370596186.1">
    <property type="nucleotide sequence ID" value="NZ_JALBUR010000017.1"/>
</dbReference>
<keyword evidence="1" id="KW-1133">Transmembrane helix</keyword>
<dbReference type="SUPFAM" id="SSF52266">
    <property type="entry name" value="SGNH hydrolase"/>
    <property type="match status" value="1"/>
</dbReference>
<keyword evidence="1" id="KW-0472">Membrane</keyword>
<feature type="transmembrane region" description="Helical" evidence="1">
    <location>
        <begin position="12"/>
        <end position="34"/>
    </location>
</feature>
<evidence type="ECO:0000256" key="1">
    <source>
        <dbReference type="SAM" id="Phobius"/>
    </source>
</evidence>
<organism evidence="2 3">
    <name type="scientific">Grylomicrobium aquisgranensis</name>
    <dbReference type="NCBI Taxonomy" id="2926318"/>
    <lineage>
        <taxon>Bacteria</taxon>
        <taxon>Bacillati</taxon>
        <taxon>Bacillota</taxon>
        <taxon>Erysipelotrichia</taxon>
        <taxon>Erysipelotrichales</taxon>
        <taxon>Erysipelotrichaceae</taxon>
        <taxon>Grylomicrobium</taxon>
    </lineage>
</organism>
<dbReference type="AlphaFoldDB" id="A0AB35U623"/>
<gene>
    <name evidence="2" type="ORF">MOZ60_07465</name>
</gene>
<sequence length="316" mass="36792">MNKKKSKKYRSIFRLLKFIIVLSLVMMIFSLPFMKYRKYGSQYPDIMLKERNIDAEQENSIDVAFIGDSIGWAGFSPLNLYANFGYTSYNCCTSGQLPQEGYLILEHMLQRQRPRLIVVEENIFYSYMTDAKYAVNYLWPIFQYHYAYKFHDSSPLPNYAKGYTGTDNIVPYTGSLDYMRTSKKRKWLGIANTYYLEKIVNLCESEGIQMIILGLPNVTWNSEKNKGVQAFCQKYQLTYIDYNTGNAAKDLGIDWQADTRDGGEHLNNNGSLKVVRLIGKMLKQKYSLPDHRDDSHYSDWNQLAIESGYQMQEIQS</sequence>
<dbReference type="Gene3D" id="3.40.50.1110">
    <property type="entry name" value="SGNH hydrolase"/>
    <property type="match status" value="1"/>
</dbReference>
<dbReference type="Proteomes" id="UP001286174">
    <property type="component" value="Unassembled WGS sequence"/>
</dbReference>
<name>A0AB35U623_9FIRM</name>
<accession>A0AB35U623</accession>
<dbReference type="InterPro" id="IPR036514">
    <property type="entry name" value="SGNH_hydro_sf"/>
</dbReference>
<reference evidence="2 3" key="1">
    <citation type="submission" date="2022-03" db="EMBL/GenBank/DDBJ databases">
        <title>Novel taxa within the pig intestine.</title>
        <authorList>
            <person name="Wylensek D."/>
            <person name="Bishof K."/>
            <person name="Afrizal A."/>
            <person name="Clavel T."/>
        </authorList>
    </citation>
    <scope>NUCLEOTIDE SEQUENCE [LARGE SCALE GENOMIC DNA]</scope>
    <source>
        <strain evidence="2 3">CLA-KB-P133</strain>
    </source>
</reference>
<keyword evidence="1" id="KW-0812">Transmembrane</keyword>
<evidence type="ECO:0000313" key="3">
    <source>
        <dbReference type="Proteomes" id="UP001286174"/>
    </source>
</evidence>
<evidence type="ECO:0000313" key="2">
    <source>
        <dbReference type="EMBL" id="MDX8419932.1"/>
    </source>
</evidence>